<protein>
    <submittedName>
        <fullName evidence="3">Universal stress protein</fullName>
    </submittedName>
</protein>
<evidence type="ECO:0000313" key="3">
    <source>
        <dbReference type="EMBL" id="MBI2677701.1"/>
    </source>
</evidence>
<reference evidence="3" key="1">
    <citation type="submission" date="2020-07" db="EMBL/GenBank/DDBJ databases">
        <title>Huge and variable diversity of episymbiotic CPR bacteria and DPANN archaea in groundwater ecosystems.</title>
        <authorList>
            <person name="He C.Y."/>
            <person name="Keren R."/>
            <person name="Whittaker M."/>
            <person name="Farag I.F."/>
            <person name="Doudna J."/>
            <person name="Cate J.H.D."/>
            <person name="Banfield J.F."/>
        </authorList>
    </citation>
    <scope>NUCLEOTIDE SEQUENCE</scope>
    <source>
        <strain evidence="3">NC_groundwater_580_Pr5_B-0.1um_64_19</strain>
    </source>
</reference>
<dbReference type="EMBL" id="JACPNR010000004">
    <property type="protein sequence ID" value="MBI2677701.1"/>
    <property type="molecule type" value="Genomic_DNA"/>
</dbReference>
<organism evidence="3 4">
    <name type="scientific">Candidatus Korobacter versatilis</name>
    <dbReference type="NCBI Taxonomy" id="658062"/>
    <lineage>
        <taxon>Bacteria</taxon>
        <taxon>Pseudomonadati</taxon>
        <taxon>Acidobacteriota</taxon>
        <taxon>Terriglobia</taxon>
        <taxon>Terriglobales</taxon>
        <taxon>Candidatus Korobacteraceae</taxon>
        <taxon>Candidatus Korobacter</taxon>
    </lineage>
</organism>
<dbReference type="PANTHER" id="PTHR46268:SF6">
    <property type="entry name" value="UNIVERSAL STRESS PROTEIN UP12"/>
    <property type="match status" value="1"/>
</dbReference>
<evidence type="ECO:0000259" key="2">
    <source>
        <dbReference type="Pfam" id="PF00582"/>
    </source>
</evidence>
<proteinExistence type="inferred from homology"/>
<dbReference type="AlphaFoldDB" id="A0A932A7R0"/>
<dbReference type="PANTHER" id="PTHR46268">
    <property type="entry name" value="STRESS RESPONSE PROTEIN NHAX"/>
    <property type="match status" value="1"/>
</dbReference>
<dbReference type="InterPro" id="IPR014729">
    <property type="entry name" value="Rossmann-like_a/b/a_fold"/>
</dbReference>
<comment type="caution">
    <text evidence="3">The sequence shown here is derived from an EMBL/GenBank/DDBJ whole genome shotgun (WGS) entry which is preliminary data.</text>
</comment>
<feature type="domain" description="UspA" evidence="2">
    <location>
        <begin position="19"/>
        <end position="154"/>
    </location>
</feature>
<dbReference type="Pfam" id="PF00582">
    <property type="entry name" value="Usp"/>
    <property type="match status" value="2"/>
</dbReference>
<dbReference type="Gene3D" id="3.40.50.620">
    <property type="entry name" value="HUPs"/>
    <property type="match status" value="2"/>
</dbReference>
<evidence type="ECO:0000313" key="4">
    <source>
        <dbReference type="Proteomes" id="UP000779809"/>
    </source>
</evidence>
<dbReference type="Proteomes" id="UP000779809">
    <property type="component" value="Unassembled WGS sequence"/>
</dbReference>
<sequence>MTTATMSKTTKTKAARVAIKNILLPTDFSPQAQVAAGYAKLLAERYGSAIHAVHVFSPDLYGALPPENLALAAMRLRCDMHDRMEALHERFRGVTHDTYITEGALWPQLEKVIETQAIDLIALGSAGRRGLERVVLGSAAEEILRRAKCPVLTVGPNSAEANDESFQHILFATDLASPEAKAASFAVSLAQEYGSQLTLAHVLEANKYESGADYDRVNAYCAEQLRALVPAEAELWCEPEIVLESGEAVGRILAISEERPTGLIVIGAHRTQHPAAATHFRDSVAARVIRNARCPVLTVRA</sequence>
<feature type="domain" description="UspA" evidence="2">
    <location>
        <begin position="166"/>
        <end position="300"/>
    </location>
</feature>
<dbReference type="PRINTS" id="PR01438">
    <property type="entry name" value="UNVRSLSTRESS"/>
</dbReference>
<gene>
    <name evidence="3" type="ORF">HYX28_02855</name>
</gene>
<comment type="similarity">
    <text evidence="1">Belongs to the universal stress protein A family.</text>
</comment>
<dbReference type="InterPro" id="IPR006015">
    <property type="entry name" value="Universal_stress_UspA"/>
</dbReference>
<name>A0A932A7R0_9BACT</name>
<dbReference type="InterPro" id="IPR006016">
    <property type="entry name" value="UspA"/>
</dbReference>
<dbReference type="SUPFAM" id="SSF52402">
    <property type="entry name" value="Adenine nucleotide alpha hydrolases-like"/>
    <property type="match status" value="2"/>
</dbReference>
<accession>A0A932A7R0</accession>
<evidence type="ECO:0000256" key="1">
    <source>
        <dbReference type="ARBA" id="ARBA00008791"/>
    </source>
</evidence>
<dbReference type="CDD" id="cd00293">
    <property type="entry name" value="USP-like"/>
    <property type="match status" value="2"/>
</dbReference>